<keyword evidence="2 3" id="KW-0067">ATP-binding</keyword>
<comment type="similarity">
    <text evidence="4">Belongs to the protein kinase superfamily.</text>
</comment>
<sequence>MIELLQQQGFQVLKKLGGGSFGQVFLVHHPKFGILAAKVIMKQDFAAAEWDIAGILSKDLSKISPFIVRYIAAQRFEKMIILLMEYANCGTLQQLIKTQKDISIPVIRVIIRQMLESLKYIHSFGIIHRDIKGGNIMLHSPPGSERVILKLADFGEIKNAKFDPLQPMEMTFRGTPQYMAPEFFQSLFYEKVQADAKIDIWSLGIIVYQLETHSFPFDPRNEQSIRLFMTRKVLDRPYQITDNLLWDLLQRMLDFDRNTRISEDQALMHPFFTGEQTMREISLQQYQLAQTAQYSQKIGNSNITPFDINPQYIFPLTEVKKIIGP</sequence>
<keyword evidence="1 3" id="KW-0547">Nucleotide-binding</keyword>
<dbReference type="InterPro" id="IPR008271">
    <property type="entry name" value="Ser/Thr_kinase_AS"/>
</dbReference>
<keyword evidence="4" id="KW-0723">Serine/threonine-protein kinase</keyword>
<dbReference type="PANTHER" id="PTHR24348">
    <property type="entry name" value="SERINE/THREONINE-PROTEIN KINASE UNC-51-RELATED"/>
    <property type="match status" value="1"/>
</dbReference>
<keyword evidence="6" id="KW-0418">Kinase</keyword>
<dbReference type="GO" id="GO:0005524">
    <property type="term" value="F:ATP binding"/>
    <property type="evidence" value="ECO:0007669"/>
    <property type="project" value="UniProtKB-UniRule"/>
</dbReference>
<feature type="domain" description="Protein kinase" evidence="5">
    <location>
        <begin position="10"/>
        <end position="272"/>
    </location>
</feature>
<proteinExistence type="inferred from homology"/>
<reference evidence="6 7" key="1">
    <citation type="submission" date="2019-03" db="EMBL/GenBank/DDBJ databases">
        <title>Single cell metagenomics reveals metabolic interactions within the superorganism composed of flagellate Streblomastix strix and complex community of Bacteroidetes bacteria on its surface.</title>
        <authorList>
            <person name="Treitli S.C."/>
            <person name="Kolisko M."/>
            <person name="Husnik F."/>
            <person name="Keeling P."/>
            <person name="Hampl V."/>
        </authorList>
    </citation>
    <scope>NUCLEOTIDE SEQUENCE [LARGE SCALE GENOMIC DNA]</scope>
    <source>
        <strain evidence="6">ST1C</strain>
    </source>
</reference>
<dbReference type="GO" id="GO:0004674">
    <property type="term" value="F:protein serine/threonine kinase activity"/>
    <property type="evidence" value="ECO:0007669"/>
    <property type="project" value="UniProtKB-KW"/>
</dbReference>
<organism evidence="6 7">
    <name type="scientific">Streblomastix strix</name>
    <dbReference type="NCBI Taxonomy" id="222440"/>
    <lineage>
        <taxon>Eukaryota</taxon>
        <taxon>Metamonada</taxon>
        <taxon>Preaxostyla</taxon>
        <taxon>Oxymonadida</taxon>
        <taxon>Streblomastigidae</taxon>
        <taxon>Streblomastix</taxon>
    </lineage>
</organism>
<name>A0A5J4U1N6_9EUKA</name>
<dbReference type="EMBL" id="SNRW01021409">
    <property type="protein sequence ID" value="KAA6364636.1"/>
    <property type="molecule type" value="Genomic_DNA"/>
</dbReference>
<gene>
    <name evidence="6" type="ORF">EZS28_039837</name>
</gene>
<dbReference type="GO" id="GO:0010506">
    <property type="term" value="P:regulation of autophagy"/>
    <property type="evidence" value="ECO:0007669"/>
    <property type="project" value="InterPro"/>
</dbReference>
<dbReference type="InterPro" id="IPR045269">
    <property type="entry name" value="Atg1-like"/>
</dbReference>
<dbReference type="SMART" id="SM00220">
    <property type="entry name" value="S_TKc"/>
    <property type="match status" value="1"/>
</dbReference>
<feature type="non-terminal residue" evidence="6">
    <location>
        <position position="325"/>
    </location>
</feature>
<dbReference type="PROSITE" id="PS00107">
    <property type="entry name" value="PROTEIN_KINASE_ATP"/>
    <property type="match status" value="1"/>
</dbReference>
<evidence type="ECO:0000259" key="5">
    <source>
        <dbReference type="PROSITE" id="PS50011"/>
    </source>
</evidence>
<dbReference type="SUPFAM" id="SSF56112">
    <property type="entry name" value="Protein kinase-like (PK-like)"/>
    <property type="match status" value="1"/>
</dbReference>
<accession>A0A5J4U1N6</accession>
<comment type="caution">
    <text evidence="6">The sequence shown here is derived from an EMBL/GenBank/DDBJ whole genome shotgun (WGS) entry which is preliminary data.</text>
</comment>
<feature type="binding site" evidence="3">
    <location>
        <position position="42"/>
    </location>
    <ligand>
        <name>ATP</name>
        <dbReference type="ChEBI" id="CHEBI:30616"/>
    </ligand>
</feature>
<dbReference type="GO" id="GO:0005737">
    <property type="term" value="C:cytoplasm"/>
    <property type="evidence" value="ECO:0007669"/>
    <property type="project" value="TreeGrafter"/>
</dbReference>
<dbReference type="PANTHER" id="PTHR24348:SF68">
    <property type="entry name" value="SERINE_THREONINE-PROTEIN KINASE ATG1C"/>
    <property type="match status" value="1"/>
</dbReference>
<evidence type="ECO:0000256" key="4">
    <source>
        <dbReference type="RuleBase" id="RU000304"/>
    </source>
</evidence>
<evidence type="ECO:0000256" key="1">
    <source>
        <dbReference type="ARBA" id="ARBA00022741"/>
    </source>
</evidence>
<dbReference type="Pfam" id="PF00069">
    <property type="entry name" value="Pkinase"/>
    <property type="match status" value="1"/>
</dbReference>
<evidence type="ECO:0000313" key="6">
    <source>
        <dbReference type="EMBL" id="KAA6364636.1"/>
    </source>
</evidence>
<dbReference type="Proteomes" id="UP000324800">
    <property type="component" value="Unassembled WGS sequence"/>
</dbReference>
<evidence type="ECO:0000256" key="3">
    <source>
        <dbReference type="PROSITE-ProRule" id="PRU10141"/>
    </source>
</evidence>
<dbReference type="InterPro" id="IPR017441">
    <property type="entry name" value="Protein_kinase_ATP_BS"/>
</dbReference>
<keyword evidence="6" id="KW-0808">Transferase</keyword>
<dbReference type="InterPro" id="IPR011009">
    <property type="entry name" value="Kinase-like_dom_sf"/>
</dbReference>
<dbReference type="AlphaFoldDB" id="A0A5J4U1N6"/>
<evidence type="ECO:0000313" key="7">
    <source>
        <dbReference type="Proteomes" id="UP000324800"/>
    </source>
</evidence>
<protein>
    <submittedName>
        <fullName evidence="6">Putative serine/threonine-protein kinase 10</fullName>
    </submittedName>
</protein>
<dbReference type="PROSITE" id="PS00108">
    <property type="entry name" value="PROTEIN_KINASE_ST"/>
    <property type="match status" value="1"/>
</dbReference>
<evidence type="ECO:0000256" key="2">
    <source>
        <dbReference type="ARBA" id="ARBA00022840"/>
    </source>
</evidence>
<dbReference type="PROSITE" id="PS50011">
    <property type="entry name" value="PROTEIN_KINASE_DOM"/>
    <property type="match status" value="1"/>
</dbReference>
<dbReference type="Gene3D" id="1.10.510.10">
    <property type="entry name" value="Transferase(Phosphotransferase) domain 1"/>
    <property type="match status" value="1"/>
</dbReference>
<dbReference type="InterPro" id="IPR000719">
    <property type="entry name" value="Prot_kinase_dom"/>
</dbReference>